<reference evidence="1" key="1">
    <citation type="journal article" date="2020" name="Stud. Mycol.">
        <title>101 Dothideomycetes genomes: a test case for predicting lifestyles and emergence of pathogens.</title>
        <authorList>
            <person name="Haridas S."/>
            <person name="Albert R."/>
            <person name="Binder M."/>
            <person name="Bloem J."/>
            <person name="Labutti K."/>
            <person name="Salamov A."/>
            <person name="Andreopoulos B."/>
            <person name="Baker S."/>
            <person name="Barry K."/>
            <person name="Bills G."/>
            <person name="Bluhm B."/>
            <person name="Cannon C."/>
            <person name="Castanera R."/>
            <person name="Culley D."/>
            <person name="Daum C."/>
            <person name="Ezra D."/>
            <person name="Gonzalez J."/>
            <person name="Henrissat B."/>
            <person name="Kuo A."/>
            <person name="Liang C."/>
            <person name="Lipzen A."/>
            <person name="Lutzoni F."/>
            <person name="Magnuson J."/>
            <person name="Mondo S."/>
            <person name="Nolan M."/>
            <person name="Ohm R."/>
            <person name="Pangilinan J."/>
            <person name="Park H.-J."/>
            <person name="Ramirez L."/>
            <person name="Alfaro M."/>
            <person name="Sun H."/>
            <person name="Tritt A."/>
            <person name="Yoshinaga Y."/>
            <person name="Zwiers L.-H."/>
            <person name="Turgeon B."/>
            <person name="Goodwin S."/>
            <person name="Spatafora J."/>
            <person name="Crous P."/>
            <person name="Grigoriev I."/>
        </authorList>
    </citation>
    <scope>NUCLEOTIDE SEQUENCE</scope>
    <source>
        <strain evidence="1">CBS 269.34</strain>
    </source>
</reference>
<evidence type="ECO:0000313" key="1">
    <source>
        <dbReference type="EMBL" id="KAF2502605.1"/>
    </source>
</evidence>
<sequence>MGNLYPKTLYELVDMDRRTRDLYRAYPEIVLRDVVSQEGLQIRNLTIASLEILQAIRREAPHDLTHLDQFLSRALDTEHPGTIVPHDTDPVAVLKDLQLLHTDVKGLVEEYSKVIYNRVCLFDNPGAVEATFLLSSFERHRISRACWSSGSTAYFSMSIRPSLYY</sequence>
<protein>
    <submittedName>
        <fullName evidence="1">Uncharacterized protein</fullName>
    </submittedName>
</protein>
<dbReference type="OrthoDB" id="3943306at2759"/>
<proteinExistence type="predicted"/>
<accession>A0A6A6RCW7</accession>
<gene>
    <name evidence="1" type="ORF">BU16DRAFT_14740</name>
</gene>
<dbReference type="AlphaFoldDB" id="A0A6A6RCW7"/>
<evidence type="ECO:0000313" key="2">
    <source>
        <dbReference type="Proteomes" id="UP000799750"/>
    </source>
</evidence>
<keyword evidence="2" id="KW-1185">Reference proteome</keyword>
<dbReference type="EMBL" id="MU004181">
    <property type="protein sequence ID" value="KAF2502605.1"/>
    <property type="molecule type" value="Genomic_DNA"/>
</dbReference>
<name>A0A6A6RCW7_9PEZI</name>
<organism evidence="1 2">
    <name type="scientific">Lophium mytilinum</name>
    <dbReference type="NCBI Taxonomy" id="390894"/>
    <lineage>
        <taxon>Eukaryota</taxon>
        <taxon>Fungi</taxon>
        <taxon>Dikarya</taxon>
        <taxon>Ascomycota</taxon>
        <taxon>Pezizomycotina</taxon>
        <taxon>Dothideomycetes</taxon>
        <taxon>Pleosporomycetidae</taxon>
        <taxon>Mytilinidiales</taxon>
        <taxon>Mytilinidiaceae</taxon>
        <taxon>Lophium</taxon>
    </lineage>
</organism>
<dbReference type="Proteomes" id="UP000799750">
    <property type="component" value="Unassembled WGS sequence"/>
</dbReference>